<keyword evidence="2" id="KW-0862">Zinc</keyword>
<name>A0A8X6HWL1_TRICU</name>
<dbReference type="PROSITE" id="PS50158">
    <property type="entry name" value="ZF_CCHC"/>
    <property type="match status" value="1"/>
</dbReference>
<dbReference type="Pfam" id="PF17921">
    <property type="entry name" value="Integrase_H2C2"/>
    <property type="match status" value="1"/>
</dbReference>
<evidence type="ECO:0000256" key="3">
    <source>
        <dbReference type="SAM" id="MobiDB-lite"/>
    </source>
</evidence>
<dbReference type="GO" id="GO:0008270">
    <property type="term" value="F:zinc ion binding"/>
    <property type="evidence" value="ECO:0007669"/>
    <property type="project" value="UniProtKB-KW"/>
</dbReference>
<dbReference type="Gene3D" id="1.10.340.70">
    <property type="match status" value="1"/>
</dbReference>
<evidence type="ECO:0000256" key="1">
    <source>
        <dbReference type="ARBA" id="ARBA00012493"/>
    </source>
</evidence>
<dbReference type="PANTHER" id="PTHR37984:SF7">
    <property type="entry name" value="INTEGRASE CATALYTIC DOMAIN-CONTAINING PROTEIN"/>
    <property type="match status" value="1"/>
</dbReference>
<proteinExistence type="predicted"/>
<dbReference type="Proteomes" id="UP000887116">
    <property type="component" value="Unassembled WGS sequence"/>
</dbReference>
<dbReference type="FunFam" id="3.30.420.10:FF:000063">
    <property type="entry name" value="Retrovirus-related Pol polyprotein from transposon 297-like Protein"/>
    <property type="match status" value="1"/>
</dbReference>
<dbReference type="PROSITE" id="PS50994">
    <property type="entry name" value="INTEGRASE"/>
    <property type="match status" value="1"/>
</dbReference>
<evidence type="ECO:0000256" key="2">
    <source>
        <dbReference type="PROSITE-ProRule" id="PRU00047"/>
    </source>
</evidence>
<dbReference type="InterPro" id="IPR012337">
    <property type="entry name" value="RNaseH-like_sf"/>
</dbReference>
<evidence type="ECO:0000313" key="6">
    <source>
        <dbReference type="EMBL" id="GFR10999.1"/>
    </source>
</evidence>
<dbReference type="EC" id="2.7.7.49" evidence="1"/>
<dbReference type="Gene3D" id="4.10.60.10">
    <property type="entry name" value="Zinc finger, CCHC-type"/>
    <property type="match status" value="1"/>
</dbReference>
<dbReference type="InterPro" id="IPR041588">
    <property type="entry name" value="Integrase_H2C2"/>
</dbReference>
<feature type="domain" description="CCHC-type" evidence="4">
    <location>
        <begin position="157"/>
        <end position="172"/>
    </location>
</feature>
<feature type="region of interest" description="Disordered" evidence="3">
    <location>
        <begin position="1"/>
        <end position="28"/>
    </location>
</feature>
<dbReference type="FunFam" id="1.10.340.70:FF:000004">
    <property type="entry name" value="Retrovirus-related Pol polyprotein from transposon 297-like Protein"/>
    <property type="match status" value="1"/>
</dbReference>
<sequence length="811" mass="92814">MGFPTHSVIADGNCGDSGERTTGDRRRLPSHKNLLLARFQLTPVALRDKFESHQRRPDTWDSFKEAKSLAQKLDHFEAIKRVHKNPGLAKTWERRTYDKPSLESKNKLANFSGKGRNVGSLNRDSIRHEVSHGSSQIRREGLRGSESQFEKRKLIICYYCNEAGHIKPACPRLRKNNFETLANLNVNTGDEDPLKNFKVNMEINGVDRVCLRDSGSAIDVCARSWINENDLLGEYVWVKSPLDEVCHCLPLAKIKITTKRGEFYTKAAIKQDKCDFDMYILGNRTAELIEASDQGVQLINAVVTRSKGICPSLERGKETSDGVLNENRAKLAEFVSPSEGEEKDSLEIPAFEEGGEMSLAELKGSEFIEEQRKCLDLQQLWDKAQTEGDTEFKIIRGRLVRVARTRRGEEIRQLGQRLVVPVKYREEILKLLHVSHKGVISSKIKAREYFYWPNLNRDVEEYVSKCKICQKYQRENQKEILINPEIPGRPWQKVACDFFCLKGKEHLLMIDYLSKYVELKPLNSTTAQSVITVMKSIYATHGIPEDLVSDGGPPFNSNLMTNFFRKWGIKHHVTPPHFPRANGQIERAVQTVKNSLTKAAEEGKDLYAVLLDYRIQPAKDMPSPAEILMGRKLRSFLPSHPGQLKPTFDVERAREALRKRQIIQNKYANKHATVLPMLHQNAKVWFKHKMKKPWKQGTIIQVGPQPRSYIIKGEDGGVFRRNRFHIGRDYTEDDNPCWSRTVEDLYNSDATEISRIPNNSADNQVNASPKTNKSNINQQLQVLIENCSEQSNPVIRKSSRNIVKPVRYRDN</sequence>
<dbReference type="GO" id="GO:0003676">
    <property type="term" value="F:nucleic acid binding"/>
    <property type="evidence" value="ECO:0007669"/>
    <property type="project" value="InterPro"/>
</dbReference>
<dbReference type="GO" id="GO:0003964">
    <property type="term" value="F:RNA-directed DNA polymerase activity"/>
    <property type="evidence" value="ECO:0007669"/>
    <property type="project" value="UniProtKB-EC"/>
</dbReference>
<keyword evidence="2" id="KW-0863">Zinc-finger</keyword>
<dbReference type="OrthoDB" id="6419861at2759"/>
<dbReference type="InterPro" id="IPR001878">
    <property type="entry name" value="Znf_CCHC"/>
</dbReference>
<feature type="compositionally biased region" description="Basic and acidic residues" evidence="3">
    <location>
        <begin position="17"/>
        <end position="27"/>
    </location>
</feature>
<dbReference type="InterPro" id="IPR036397">
    <property type="entry name" value="RNaseH_sf"/>
</dbReference>
<dbReference type="SUPFAM" id="SSF53098">
    <property type="entry name" value="Ribonuclease H-like"/>
    <property type="match status" value="1"/>
</dbReference>
<comment type="caution">
    <text evidence="6">The sequence shown here is derived from an EMBL/GenBank/DDBJ whole genome shotgun (WGS) entry which is preliminary data.</text>
</comment>
<feature type="domain" description="Integrase catalytic" evidence="5">
    <location>
        <begin position="486"/>
        <end position="649"/>
    </location>
</feature>
<dbReference type="SUPFAM" id="SSF57756">
    <property type="entry name" value="Retrovirus zinc finger-like domains"/>
    <property type="match status" value="1"/>
</dbReference>
<dbReference type="InterPro" id="IPR050951">
    <property type="entry name" value="Retrovirus_Pol_polyprotein"/>
</dbReference>
<dbReference type="Gene3D" id="3.30.420.10">
    <property type="entry name" value="Ribonuclease H-like superfamily/Ribonuclease H"/>
    <property type="match status" value="1"/>
</dbReference>
<dbReference type="PANTHER" id="PTHR37984">
    <property type="entry name" value="PROTEIN CBG26694"/>
    <property type="match status" value="1"/>
</dbReference>
<dbReference type="GO" id="GO:0015074">
    <property type="term" value="P:DNA integration"/>
    <property type="evidence" value="ECO:0007669"/>
    <property type="project" value="InterPro"/>
</dbReference>
<accession>A0A8X6HWL1</accession>
<evidence type="ECO:0000259" key="4">
    <source>
        <dbReference type="PROSITE" id="PS50158"/>
    </source>
</evidence>
<reference evidence="6" key="1">
    <citation type="submission" date="2020-07" db="EMBL/GenBank/DDBJ databases">
        <title>Multicomponent nature underlies the extraordinary mechanical properties of spider dragline silk.</title>
        <authorList>
            <person name="Kono N."/>
            <person name="Nakamura H."/>
            <person name="Mori M."/>
            <person name="Yoshida Y."/>
            <person name="Ohtoshi R."/>
            <person name="Malay A.D."/>
            <person name="Moran D.A.P."/>
            <person name="Tomita M."/>
            <person name="Numata K."/>
            <person name="Arakawa K."/>
        </authorList>
    </citation>
    <scope>NUCLEOTIDE SEQUENCE</scope>
</reference>
<feature type="region of interest" description="Disordered" evidence="3">
    <location>
        <begin position="119"/>
        <end position="143"/>
    </location>
</feature>
<feature type="compositionally biased region" description="Basic and acidic residues" evidence="3">
    <location>
        <begin position="124"/>
        <end position="143"/>
    </location>
</feature>
<organism evidence="6 7">
    <name type="scientific">Trichonephila clavata</name>
    <name type="common">Joro spider</name>
    <name type="synonym">Nephila clavata</name>
    <dbReference type="NCBI Taxonomy" id="2740835"/>
    <lineage>
        <taxon>Eukaryota</taxon>
        <taxon>Metazoa</taxon>
        <taxon>Ecdysozoa</taxon>
        <taxon>Arthropoda</taxon>
        <taxon>Chelicerata</taxon>
        <taxon>Arachnida</taxon>
        <taxon>Araneae</taxon>
        <taxon>Araneomorphae</taxon>
        <taxon>Entelegynae</taxon>
        <taxon>Araneoidea</taxon>
        <taxon>Nephilidae</taxon>
        <taxon>Trichonephila</taxon>
    </lineage>
</organism>
<dbReference type="InterPro" id="IPR001584">
    <property type="entry name" value="Integrase_cat-core"/>
</dbReference>
<keyword evidence="7" id="KW-1185">Reference proteome</keyword>
<dbReference type="AlphaFoldDB" id="A0A8X6HWL1"/>
<evidence type="ECO:0000313" key="7">
    <source>
        <dbReference type="Proteomes" id="UP000887116"/>
    </source>
</evidence>
<evidence type="ECO:0000259" key="5">
    <source>
        <dbReference type="PROSITE" id="PS50994"/>
    </source>
</evidence>
<dbReference type="EMBL" id="BMAO01036487">
    <property type="protein sequence ID" value="GFR10999.1"/>
    <property type="molecule type" value="Genomic_DNA"/>
</dbReference>
<protein>
    <recommendedName>
        <fullName evidence="1">RNA-directed DNA polymerase</fullName>
        <ecNumber evidence="1">2.7.7.49</ecNumber>
    </recommendedName>
</protein>
<gene>
    <name evidence="6" type="primary">pol_356</name>
    <name evidence="6" type="ORF">TNCT_130501</name>
</gene>
<dbReference type="InterPro" id="IPR036875">
    <property type="entry name" value="Znf_CCHC_sf"/>
</dbReference>
<keyword evidence="2" id="KW-0479">Metal-binding</keyword>